<feature type="compositionally biased region" description="Acidic residues" evidence="12">
    <location>
        <begin position="1847"/>
        <end position="1898"/>
    </location>
</feature>
<evidence type="ECO:0000256" key="8">
    <source>
        <dbReference type="ARBA" id="ARBA00022816"/>
    </source>
</evidence>
<dbReference type="FunFam" id="3.30.2410.10:FF:000004">
    <property type="entry name" value="E3 ubiquitin-protein ligase HUWE1, variant"/>
    <property type="match status" value="1"/>
</dbReference>
<dbReference type="Pfam" id="PF22562">
    <property type="entry name" value="UBA_7"/>
    <property type="match status" value="1"/>
</dbReference>
<feature type="region of interest" description="Disordered" evidence="12">
    <location>
        <begin position="2223"/>
        <end position="2274"/>
    </location>
</feature>
<feature type="region of interest" description="Disordered" evidence="12">
    <location>
        <begin position="2093"/>
        <end position="2124"/>
    </location>
</feature>
<dbReference type="Gene3D" id="3.30.2160.10">
    <property type="entry name" value="Hect, E3 ligase catalytic domain"/>
    <property type="match status" value="1"/>
</dbReference>
<dbReference type="CDD" id="cd00078">
    <property type="entry name" value="HECTc"/>
    <property type="match status" value="1"/>
</dbReference>
<dbReference type="GO" id="GO:0005737">
    <property type="term" value="C:cytoplasm"/>
    <property type="evidence" value="ECO:0007669"/>
    <property type="project" value="TreeGrafter"/>
</dbReference>
<dbReference type="VEuPathDB" id="FungiDB:H257_10690"/>
<dbReference type="Proteomes" id="UP000284702">
    <property type="component" value="Unassembled WGS sequence"/>
</dbReference>
<dbReference type="InterPro" id="IPR016024">
    <property type="entry name" value="ARM-type_fold"/>
</dbReference>
<dbReference type="InterPro" id="IPR025527">
    <property type="entry name" value="HUWE1/Rev1_UBM"/>
</dbReference>
<dbReference type="InterPro" id="IPR010309">
    <property type="entry name" value="E3_Ub_ligase_DUF908"/>
</dbReference>
<feature type="region of interest" description="Disordered" evidence="12">
    <location>
        <begin position="1794"/>
        <end position="2014"/>
    </location>
</feature>
<sequence length="3338" mass="363074">MICGAEAPRFPPSPGESKFIQSILSTWEGVRKRVNDTSSSGMEVTEPAVTVSSDAASVRATLDAFLNALQQTTDWPFEGQADLLNYGALLDAFHVVLGELTHTDGGANTSLLLADEGKNTTAAPPSSSTQRFAWGVSDRERLAYQVLRVTAILLENSINKHKFPSLDHVTSLIASTSDRVSLEAVKVVAMLSLPPHSHRHPIDTQNQSDAMLTGSSTLKKRLLVVADALGNVAMADYLSEPSSSSPNDSLVYQYYLFDDQVQDSVLVSVAIPRFVGNGSVDAWSTATLAALVDQFSVPSKHHLKLLCRIRSSAWREHRHTREAAVVARLQAFLALFSLFGDAHDVVQYLEEHPDLTAAVLDLVESPATEDDKDDQPSIPLAVQVAALHVLTALVNDKRSRGVGVLSRQSAVLTTLGVGRGATPGAFVSLVRTCLGGLVLDDKATAAADSSPADDVDMDLAVAFVEATNNSQSTTALLRPFRDVASPRGRRLTWSEHVLGLLCPLVGLHAGASTMTECGVVPSLLHAISCRSVSPLHTSVLVQCIQALELTLTNHAPAAILFRELNGVTILVDRLSQEIVPSPSDSARVLVVALLNMLSVSFHTQGVMSAGTTPRFIREDATLNKLLHRILRHLDVYGTIVFSQAATLVADIINNDPTCVNHVHATGLADAFLESTCRWDLHAVTRASSPILPPCPELMMALPNVVSALCMTSTYIDKVAAFEPLAYLLDMFTLPTYVSDIDYLQGDVASIVATGLDELMRHVPSMARFCIEACTRALKKVVAATTCSHATLLRLTMHLCDVVEPVLAKVEHATRFADNGGVDALMHLYGRVLPPSSTYVSTSYNQMSPLPHYTASQSLTLAARAYASHQPAAMLAKLMAALVVELDQVDVMEVPPTDVRADYLRQLAQIEWLVSLVVWTIRTPHASGGSQSRRLMAEFTSPSSQRVLTRVFTLDRSVQLERMALERHTAHDEPSTSTTTSSSTSSHGEVGQIASLLTLKFSLMVRNLQRKFARTICTQLSSSSDLHNQLDSIVQVLQLTLDSILATSDRYIRHGALVFLMETITALLFDGKRERGGVVVVLLPLALEFIDKKLLVRVLEAFTSAVTTDLPDPTKQDVRLCQAGAALLHHLADVQAIASSKSKPALPDTDLIRLKATFHILATDAVLPVWTHPRLPAAGKVVSAVVPVVATLLKQCLDKTTDGGTPTSAPPADLTLDASVVSSLEMMGFTLSHVELALRQIGANDVEMAMEWLLEHPEVEFVAQSVDPNHVASAGSLPSSPVPTYTALRATLASVPLAVVSASTDECVTRAVADLLVLQASQADEDRVRIVQSFDQYLNTTSSSCLESVAHVLALVVHGDCKSRAVLLTQASATVARLVQIVENQSDSVDDCVAPILLVLDALAVADDTAAAATLDPATKQQLVDSCARLMRLALPSGVAHAVWQVAVRLTRDLELVDRFVAVDGVDACINTPSVFDGYKELTSAILAHVLEYPEVLQARMEEKIVQSMKKLSLRLGGGSVSSAQRILPRNLLSDLGVVAMRDEKLFLSALKETVQVKKSSTGRVYVQLNDTDDTDIGSKKLTRLPIPHASKIMALLVRRVESLWATKDPATATYLYFLVHLVTMFRTSCGAVLLADHGPFLSQVMREMVPYPELNAKLRGDDDKEDEAKSRVHHAHRLLVHLCAHPDGCKKILLDVAALLEAWPTHDTTNKSYALTCLHGWCALLMSVLWPREDKDKMWEHTKALLGKKDVVALLMQALRRVDLSHPLARSTVTMVLRPLAALTRPWVAHRLKKKKQHDKATLTTAAAADDPAAAADDPATTTTFHDEPSRLRVSSAEFEDIRMSNPEEEEEEDDEEEDGMSDSSGNDEEGDDEEGDDEEGDDEEGDEEEEDPVDEDGEFWHAPNRGGATSQHPPLWESLDDGGLFQSEDSQESSHSRDSPRHPRSADAAADDGDPRSIGDLFAFHRHPPGLHHPAPSASQWSHLFREFEQDGPPRGSSSTHHRLGRQHDDDYDEDDRVFDLRDQDEDDVFSIPLNVLERAHANGFRRTVSHHIYVFLNGIGVVGGGAMRQRANTTATGPTNVSVAGLTHPLLAQEGRGGGGGGRGQARRPPSRHHHHHNPNNVYSMHASFRRSLLAEMGSHSSTVLPPSSWDNDPQSHVRQVVQRMEHELNDLWRPDDEAAQPSADDESVAVQALTSTLGESSLDSPPPEVPNLPTQVAVDTTASNDEPQPLPPSPPSGEAATTAAPAATEANEPSAADGPVEETGGPVPPAPVVDAAALFNFTLDLGTLPPPPPPLVAPRAAEDTVDAEPTTTQLVCPDGMDPEVFHSLPPDMQAEVIAANPRPSTAAPSSPVVVVDGASFQSSYDQDTLDALPADIRDEILANERREWELATAPPPDISLAQDMDNASFVASLAPELREEILVTSDDAFLQTLPSSVRAEAMILRERAAFRAVQAHGRLSQADDQTAHFFQRPTLRRMLTSHGNDLGGGGGMSTRRYGRGAREDGRGLLVPAVEDESKRGLVHVDKEEFADAPPDHLASVTEASIQHLLTVLYMSQSILKHHRVFQTVVSNLCLYPTLRRWVRSNLVHVLAGTRPSAVDSTKFPPSAMIGCSGSQNDGEVLARGLTVLVALTKDNVRLRVDFLQSNGLSTLVALLGVTRNGSHLDLLLEALEYVTSPLIRLAGPAADHKSPEVDTDAATEWIPVPTVVLSATELHHLVSVLALDQCTAPMQTRVLSILKLLSTTPETQQAVLDTLVESCDRVISASHTTNTAASVLQTPQQEVKLLRLLHTLSDLSATTEQFTDHVQKRLNLLPVWQALSASLAAARAVEGWGFDKEDADETDGGRLGTVIEGKSAGASCAMGALLTRFLPMIEAFFVVNARDAAHMTLAPPSGDDDLPVDVHATLLANFVEANRVLLNMLVREKPSLLDNSLAALIKIPQCRAFLDFDNKRTYFQASMKRLRHASLRSQGGGGGSSSVRLPVRRDRVFEDSYYALRMRSGHELRRKLHISFTGEEGIDAGGVTREWYTILAREIFNPNYALFTSAADSPTFQPNPLSFVNKDHLSYFEFVGKVIGKAIADGQLLDAHFTRSFYKHMLQLPLSYSDMEAIDPEYYRNLHSILDNPIDALGLDLTFSIEHSNFGKVDVVDLVPHGRDVAVTDDNKLEYVKLVTHHRMATGIRSQIDSFLGGLHQLVSPQLISIFNENELELLISGMPEIDIDDLKANTDYANYKPTDNVIRWFWNAMYSFTHEERALFIQFVTGTSKVPLEGFKALEGMRGTQKFNIHKAFGSSASLPTAHTCFNQLDLPEYENEDQLKTRLVLAIREGSEGFGFG</sequence>
<feature type="region of interest" description="Disordered" evidence="12">
    <location>
        <begin position="2140"/>
        <end position="2160"/>
    </location>
</feature>
<evidence type="ECO:0000256" key="4">
    <source>
        <dbReference type="ARBA" id="ARBA00012485"/>
    </source>
</evidence>
<dbReference type="InterPro" id="IPR035983">
    <property type="entry name" value="Hect_E3_ubiquitin_ligase"/>
</dbReference>
<evidence type="ECO:0000259" key="13">
    <source>
        <dbReference type="PROSITE" id="PS50030"/>
    </source>
</evidence>
<dbReference type="SUPFAM" id="SSF56204">
    <property type="entry name" value="Hect, E3 ligase catalytic domain"/>
    <property type="match status" value="1"/>
</dbReference>
<feature type="active site" description="Glycyl thioester intermediate" evidence="11">
    <location>
        <position position="3305"/>
    </location>
</feature>
<dbReference type="Pfam" id="PF00632">
    <property type="entry name" value="HECT"/>
    <property type="match status" value="1"/>
</dbReference>
<dbReference type="InterPro" id="IPR015940">
    <property type="entry name" value="UBA"/>
</dbReference>
<dbReference type="UniPathway" id="UPA00143"/>
<comment type="pathway">
    <text evidence="3">Protein modification; protein ubiquitination.</text>
</comment>
<dbReference type="FunFam" id="3.90.1750.10:FF:000003">
    <property type="entry name" value="E3 ubiquitin-protein ligase UPL1"/>
    <property type="match status" value="1"/>
</dbReference>
<dbReference type="Gene3D" id="3.90.1750.10">
    <property type="entry name" value="Hect, E3 ligase catalytic domains"/>
    <property type="match status" value="1"/>
</dbReference>
<evidence type="ECO:0000256" key="1">
    <source>
        <dbReference type="ARBA" id="ARBA00000885"/>
    </source>
</evidence>
<dbReference type="Pfam" id="PF06012">
    <property type="entry name" value="DUF908"/>
    <property type="match status" value="1"/>
</dbReference>
<keyword evidence="9" id="KW-0539">Nucleus</keyword>
<name>A0A425DHM5_APHAT</name>
<feature type="compositionally biased region" description="Basic and acidic residues" evidence="12">
    <location>
        <begin position="1933"/>
        <end position="1946"/>
    </location>
</feature>
<dbReference type="SMART" id="SM00165">
    <property type="entry name" value="UBA"/>
    <property type="match status" value="1"/>
</dbReference>
<evidence type="ECO:0000256" key="9">
    <source>
        <dbReference type="ARBA" id="ARBA00023242"/>
    </source>
</evidence>
<dbReference type="InterPro" id="IPR050409">
    <property type="entry name" value="E3_ubiq-protein_ligase"/>
</dbReference>
<evidence type="ECO:0000256" key="6">
    <source>
        <dbReference type="ARBA" id="ARBA00022679"/>
    </source>
</evidence>
<dbReference type="PANTHER" id="PTHR11254">
    <property type="entry name" value="HECT DOMAIN UBIQUITIN-PROTEIN LIGASE"/>
    <property type="match status" value="1"/>
</dbReference>
<evidence type="ECO:0000259" key="14">
    <source>
        <dbReference type="PROSITE" id="PS50237"/>
    </source>
</evidence>
<keyword evidence="6" id="KW-0808">Transferase</keyword>
<dbReference type="PANTHER" id="PTHR11254:SF67">
    <property type="entry name" value="E3 UBIQUITIN-PROTEIN LIGASE HUWE1"/>
    <property type="match status" value="1"/>
</dbReference>
<dbReference type="SMART" id="SM00119">
    <property type="entry name" value="HECTc"/>
    <property type="match status" value="1"/>
</dbReference>
<dbReference type="GO" id="GO:0051028">
    <property type="term" value="P:mRNA transport"/>
    <property type="evidence" value="ECO:0007669"/>
    <property type="project" value="UniProtKB-KW"/>
</dbReference>
<dbReference type="FunFam" id="3.30.2160.10:FF:000001">
    <property type="entry name" value="E3 ubiquitin-protein ligase NEDD4-like"/>
    <property type="match status" value="1"/>
</dbReference>
<keyword evidence="8" id="KW-0509">mRNA transport</keyword>
<feature type="compositionally biased region" description="Polar residues" evidence="12">
    <location>
        <begin position="2141"/>
        <end position="2160"/>
    </location>
</feature>
<dbReference type="EC" id="2.3.2.26" evidence="4"/>
<dbReference type="SUPFAM" id="SSF48371">
    <property type="entry name" value="ARM repeat"/>
    <property type="match status" value="1"/>
</dbReference>
<dbReference type="GO" id="GO:0061630">
    <property type="term" value="F:ubiquitin protein ligase activity"/>
    <property type="evidence" value="ECO:0007669"/>
    <property type="project" value="UniProtKB-EC"/>
</dbReference>
<comment type="caution">
    <text evidence="15">The sequence shown here is derived from an EMBL/GenBank/DDBJ whole genome shotgun (WGS) entry which is preliminary data.</text>
</comment>
<keyword evidence="7 11" id="KW-0833">Ubl conjugation pathway</keyword>
<dbReference type="GO" id="GO:0006511">
    <property type="term" value="P:ubiquitin-dependent protein catabolic process"/>
    <property type="evidence" value="ECO:0007669"/>
    <property type="project" value="TreeGrafter"/>
</dbReference>
<dbReference type="PROSITE" id="PS50237">
    <property type="entry name" value="HECT"/>
    <property type="match status" value="1"/>
</dbReference>
<dbReference type="Pfam" id="PF14377">
    <property type="entry name" value="UBM"/>
    <property type="match status" value="3"/>
</dbReference>
<accession>A0A425DHM5</accession>
<feature type="region of interest" description="Disordered" evidence="12">
    <location>
        <begin position="965"/>
        <end position="986"/>
    </location>
</feature>
<dbReference type="Pfam" id="PF06025">
    <property type="entry name" value="DUF913"/>
    <property type="match status" value="1"/>
</dbReference>
<evidence type="ECO:0000256" key="7">
    <source>
        <dbReference type="ARBA" id="ARBA00022786"/>
    </source>
</evidence>
<dbReference type="EMBL" id="MZMZ02001654">
    <property type="protein sequence ID" value="RQM28695.1"/>
    <property type="molecule type" value="Genomic_DNA"/>
</dbReference>
<dbReference type="PROSITE" id="PS50030">
    <property type="entry name" value="UBA"/>
    <property type="match status" value="1"/>
</dbReference>
<keyword evidence="16" id="KW-1185">Reference proteome</keyword>
<dbReference type="InterPro" id="IPR000569">
    <property type="entry name" value="HECT_dom"/>
</dbReference>
<feature type="domain" description="UBA" evidence="13">
    <location>
        <begin position="1214"/>
        <end position="1255"/>
    </location>
</feature>
<dbReference type="Gene3D" id="1.10.8.10">
    <property type="entry name" value="DNA helicase RuvA subunit, C-terminal domain"/>
    <property type="match status" value="1"/>
</dbReference>
<evidence type="ECO:0000256" key="2">
    <source>
        <dbReference type="ARBA" id="ARBA00004123"/>
    </source>
</evidence>
<protein>
    <recommendedName>
        <fullName evidence="4">HECT-type E3 ubiquitin transferase</fullName>
        <ecNumber evidence="4">2.3.2.26</ecNumber>
    </recommendedName>
</protein>
<feature type="domain" description="HECT" evidence="14">
    <location>
        <begin position="3003"/>
        <end position="3338"/>
    </location>
</feature>
<dbReference type="InterPro" id="IPR009060">
    <property type="entry name" value="UBA-like_sf"/>
</dbReference>
<keyword evidence="5" id="KW-0813">Transport</keyword>
<evidence type="ECO:0000256" key="3">
    <source>
        <dbReference type="ARBA" id="ARBA00004906"/>
    </source>
</evidence>
<comment type="catalytic activity">
    <reaction evidence="1">
        <text>S-ubiquitinyl-[E2 ubiquitin-conjugating enzyme]-L-cysteine + [acceptor protein]-L-lysine = [E2 ubiquitin-conjugating enzyme]-L-cysteine + N(6)-ubiquitinyl-[acceptor protein]-L-lysine.</text>
        <dbReference type="EC" id="2.3.2.26"/>
    </reaction>
</comment>
<dbReference type="GO" id="GO:0000209">
    <property type="term" value="P:protein polyubiquitination"/>
    <property type="evidence" value="ECO:0007669"/>
    <property type="project" value="TreeGrafter"/>
</dbReference>
<dbReference type="GO" id="GO:0005634">
    <property type="term" value="C:nucleus"/>
    <property type="evidence" value="ECO:0007669"/>
    <property type="project" value="UniProtKB-SubCell"/>
</dbReference>
<proteinExistence type="inferred from homology"/>
<dbReference type="Gene3D" id="3.30.2410.10">
    <property type="entry name" value="Hect, E3 ligase catalytic domain"/>
    <property type="match status" value="1"/>
</dbReference>
<gene>
    <name evidence="15" type="ORF">B5M09_008016</name>
</gene>
<evidence type="ECO:0000313" key="15">
    <source>
        <dbReference type="EMBL" id="RQM28695.1"/>
    </source>
</evidence>
<evidence type="ECO:0000313" key="16">
    <source>
        <dbReference type="Proteomes" id="UP000284702"/>
    </source>
</evidence>
<feature type="compositionally biased region" description="Low complexity" evidence="12">
    <location>
        <begin position="2239"/>
        <end position="2268"/>
    </location>
</feature>
<feature type="compositionally biased region" description="Low complexity" evidence="12">
    <location>
        <begin position="974"/>
        <end position="985"/>
    </location>
</feature>
<feature type="compositionally biased region" description="Basic residues" evidence="12">
    <location>
        <begin position="2107"/>
        <end position="2120"/>
    </location>
</feature>
<feature type="compositionally biased region" description="Gly residues" evidence="12">
    <location>
        <begin position="2097"/>
        <end position="2106"/>
    </location>
</feature>
<feature type="compositionally biased region" description="Low complexity" evidence="12">
    <location>
        <begin position="1802"/>
        <end position="1824"/>
    </location>
</feature>
<reference evidence="15" key="1">
    <citation type="submission" date="2018-07" db="EMBL/GenBank/DDBJ databases">
        <title>Annotation of Aphanomyces astaci genome assembly.</title>
        <authorList>
            <person name="Studholme D.J."/>
        </authorList>
    </citation>
    <scope>NUCLEOTIDE SEQUENCE [LARGE SCALE GENOMIC DNA]</scope>
    <source>
        <strain evidence="15">Pc</strain>
    </source>
</reference>
<comment type="subcellular location">
    <subcellularLocation>
        <location evidence="2">Nucleus</location>
    </subcellularLocation>
</comment>
<evidence type="ECO:0000256" key="12">
    <source>
        <dbReference type="SAM" id="MobiDB-lite"/>
    </source>
</evidence>
<evidence type="ECO:0000256" key="11">
    <source>
        <dbReference type="PROSITE-ProRule" id="PRU00104"/>
    </source>
</evidence>
<dbReference type="SUPFAM" id="SSF46934">
    <property type="entry name" value="UBA-like"/>
    <property type="match status" value="1"/>
</dbReference>
<dbReference type="InterPro" id="IPR010314">
    <property type="entry name" value="E3_Ub_ligase_DUF913"/>
</dbReference>
<evidence type="ECO:0000256" key="5">
    <source>
        <dbReference type="ARBA" id="ARBA00022448"/>
    </source>
</evidence>
<comment type="similarity">
    <text evidence="10">Belongs to the UPL family. TOM1/PTR1 subfamily.</text>
</comment>
<evidence type="ECO:0000256" key="10">
    <source>
        <dbReference type="ARBA" id="ARBA00034494"/>
    </source>
</evidence>
<organism evidence="15 16">
    <name type="scientific">Aphanomyces astaci</name>
    <name type="common">Crayfish plague agent</name>
    <dbReference type="NCBI Taxonomy" id="112090"/>
    <lineage>
        <taxon>Eukaryota</taxon>
        <taxon>Sar</taxon>
        <taxon>Stramenopiles</taxon>
        <taxon>Oomycota</taxon>
        <taxon>Saprolegniomycetes</taxon>
        <taxon>Saprolegniales</taxon>
        <taxon>Verrucalvaceae</taxon>
        <taxon>Aphanomyces</taxon>
    </lineage>
</organism>
<dbReference type="Gene3D" id="6.10.250.1630">
    <property type="match status" value="1"/>
</dbReference>